<sequence>MTTLLGNEIHRRVDDVQVVTKKLGTATIFILGIDGTTKEEEVKEAIAREIKVEETDVVVRATRKGKYDELTIIAEVPKAQATPLINRKKIRIGWTECGIRERVDIIRCYKCLEYGHKTRKCAAQVDRSKDCIRCGETGHRGKDCVNRDKCIKCGIQGHSADQIKCPYFKKLGEGIA</sequence>
<dbReference type="GO" id="GO:0008270">
    <property type="term" value="F:zinc ion binding"/>
    <property type="evidence" value="ECO:0007669"/>
    <property type="project" value="UniProtKB-KW"/>
</dbReference>
<name>A0AAW1K098_POPJA</name>
<proteinExistence type="predicted"/>
<organism evidence="3 4">
    <name type="scientific">Popillia japonica</name>
    <name type="common">Japanese beetle</name>
    <dbReference type="NCBI Taxonomy" id="7064"/>
    <lineage>
        <taxon>Eukaryota</taxon>
        <taxon>Metazoa</taxon>
        <taxon>Ecdysozoa</taxon>
        <taxon>Arthropoda</taxon>
        <taxon>Hexapoda</taxon>
        <taxon>Insecta</taxon>
        <taxon>Pterygota</taxon>
        <taxon>Neoptera</taxon>
        <taxon>Endopterygota</taxon>
        <taxon>Coleoptera</taxon>
        <taxon>Polyphaga</taxon>
        <taxon>Scarabaeiformia</taxon>
        <taxon>Scarabaeidae</taxon>
        <taxon>Rutelinae</taxon>
        <taxon>Popillia</taxon>
    </lineage>
</organism>
<dbReference type="SUPFAM" id="SSF57756">
    <property type="entry name" value="Retrovirus zinc finger-like domains"/>
    <property type="match status" value="1"/>
</dbReference>
<dbReference type="InterPro" id="IPR036875">
    <property type="entry name" value="Znf_CCHC_sf"/>
</dbReference>
<protein>
    <recommendedName>
        <fullName evidence="2">CCHC-type domain-containing protein</fullName>
    </recommendedName>
</protein>
<feature type="domain" description="CCHC-type" evidence="2">
    <location>
        <begin position="131"/>
        <end position="144"/>
    </location>
</feature>
<feature type="domain" description="CCHC-type" evidence="2">
    <location>
        <begin position="107"/>
        <end position="121"/>
    </location>
</feature>
<keyword evidence="1" id="KW-0479">Metal-binding</keyword>
<accession>A0AAW1K098</accession>
<evidence type="ECO:0000313" key="3">
    <source>
        <dbReference type="EMBL" id="KAK9711596.1"/>
    </source>
</evidence>
<dbReference type="PROSITE" id="PS50158">
    <property type="entry name" value="ZF_CCHC"/>
    <property type="match status" value="2"/>
</dbReference>
<dbReference type="EMBL" id="JASPKY010000277">
    <property type="protein sequence ID" value="KAK9711596.1"/>
    <property type="molecule type" value="Genomic_DNA"/>
</dbReference>
<reference evidence="3 4" key="1">
    <citation type="journal article" date="2024" name="BMC Genomics">
        <title>De novo assembly and annotation of Popillia japonica's genome with initial clues to its potential as an invasive pest.</title>
        <authorList>
            <person name="Cucini C."/>
            <person name="Boschi S."/>
            <person name="Funari R."/>
            <person name="Cardaioli E."/>
            <person name="Iannotti N."/>
            <person name="Marturano G."/>
            <person name="Paoli F."/>
            <person name="Bruttini M."/>
            <person name="Carapelli A."/>
            <person name="Frati F."/>
            <person name="Nardi F."/>
        </authorList>
    </citation>
    <scope>NUCLEOTIDE SEQUENCE [LARGE SCALE GENOMIC DNA]</scope>
    <source>
        <strain evidence="3">DMR45628</strain>
    </source>
</reference>
<dbReference type="Proteomes" id="UP001458880">
    <property type="component" value="Unassembled WGS sequence"/>
</dbReference>
<dbReference type="GO" id="GO:0003676">
    <property type="term" value="F:nucleic acid binding"/>
    <property type="evidence" value="ECO:0007669"/>
    <property type="project" value="InterPro"/>
</dbReference>
<comment type="caution">
    <text evidence="3">The sequence shown here is derived from an EMBL/GenBank/DDBJ whole genome shotgun (WGS) entry which is preliminary data.</text>
</comment>
<keyword evidence="4" id="KW-1185">Reference proteome</keyword>
<gene>
    <name evidence="3" type="ORF">QE152_g25369</name>
</gene>
<evidence type="ECO:0000256" key="1">
    <source>
        <dbReference type="PROSITE-ProRule" id="PRU00047"/>
    </source>
</evidence>
<dbReference type="SMART" id="SM00343">
    <property type="entry name" value="ZnF_C2HC"/>
    <property type="match status" value="3"/>
</dbReference>
<keyword evidence="1" id="KW-0863">Zinc-finger</keyword>
<dbReference type="Gene3D" id="4.10.60.10">
    <property type="entry name" value="Zinc finger, CCHC-type"/>
    <property type="match status" value="1"/>
</dbReference>
<keyword evidence="1" id="KW-0862">Zinc</keyword>
<evidence type="ECO:0000313" key="4">
    <source>
        <dbReference type="Proteomes" id="UP001458880"/>
    </source>
</evidence>
<dbReference type="InterPro" id="IPR001878">
    <property type="entry name" value="Znf_CCHC"/>
</dbReference>
<evidence type="ECO:0000259" key="2">
    <source>
        <dbReference type="PROSITE" id="PS50158"/>
    </source>
</evidence>
<dbReference type="AlphaFoldDB" id="A0AAW1K098"/>